<keyword evidence="6" id="KW-1185">Reference proteome</keyword>
<keyword evidence="1" id="KW-0677">Repeat</keyword>
<feature type="repeat" description="TPR" evidence="3">
    <location>
        <begin position="75"/>
        <end position="108"/>
    </location>
</feature>
<evidence type="ECO:0000256" key="2">
    <source>
        <dbReference type="ARBA" id="ARBA00022803"/>
    </source>
</evidence>
<feature type="repeat" description="TPR" evidence="3">
    <location>
        <begin position="245"/>
        <end position="278"/>
    </location>
</feature>
<sequence>MEICVNLRFTQKNFLNMRRLIIIACVCLCSFGLYAQNYNELVEEAMACAQKDSLARAEQLFREALKLDPKNARNALLFSNLGTVLKRQGKADEAIEAYTMALNITPYATAILLNRAALYLDKGLLEKAYIDYCNVIDLIPEEKEARLFRAYIYMQRRQYKEARIDYNVLLGKDMKNKPARIGLVMLDQKEGKYIAARDRLNQLVAEYPEDASLLKMRANIELEQGFADAALLDLEAASALEPDDADVYVMMGDIYVQQKKRRQAREAYEHAIELGIPAPQLAEKLKEVK</sequence>
<dbReference type="Gene3D" id="1.25.40.10">
    <property type="entry name" value="Tetratricopeptide repeat domain"/>
    <property type="match status" value="3"/>
</dbReference>
<protein>
    <submittedName>
        <fullName evidence="5">Tetratricopeptide TPR_2 repeat-containing protein</fullName>
    </submittedName>
</protein>
<dbReference type="EMBL" id="CP002530">
    <property type="protein sequence ID" value="ADY37429.1"/>
    <property type="molecule type" value="Genomic_DNA"/>
</dbReference>
<reference evidence="5 6" key="1">
    <citation type="journal article" date="2011" name="Stand. Genomic Sci.">
        <title>Complete genome sequence of Bacteroides salanitronis type strain (BL78).</title>
        <authorList>
            <person name="Gronow S."/>
            <person name="Held B."/>
            <person name="Lucas S."/>
            <person name="Lapidus A."/>
            <person name="Del Rio T.G."/>
            <person name="Nolan M."/>
            <person name="Tice H."/>
            <person name="Deshpande S."/>
            <person name="Cheng J.F."/>
            <person name="Pitluck S."/>
            <person name="Liolios K."/>
            <person name="Pagani I."/>
            <person name="Ivanova N."/>
            <person name="Mavromatis K."/>
            <person name="Pati A."/>
            <person name="Tapia R."/>
            <person name="Han C."/>
            <person name="Goodwin L."/>
            <person name="Chen A."/>
            <person name="Palaniappan K."/>
            <person name="Land M."/>
            <person name="Hauser L."/>
            <person name="Chang Y.J."/>
            <person name="Jeffries C.D."/>
            <person name="Brambilla E.M."/>
            <person name="Rohde M."/>
            <person name="Goker M."/>
            <person name="Detter J.C."/>
            <person name="Woyke T."/>
            <person name="Bristow J."/>
            <person name="Markowitz V."/>
            <person name="Hugenholtz P."/>
            <person name="Kyrpides N.C."/>
            <person name="Klenk H.P."/>
            <person name="Eisen J.A."/>
        </authorList>
    </citation>
    <scope>NUCLEOTIDE SEQUENCE [LARGE SCALE GENOMIC DNA]</scope>
    <source>
        <strain evidence="5 6">DSM 18170</strain>
    </source>
</reference>
<dbReference type="PROSITE" id="PS50005">
    <property type="entry name" value="TPR"/>
    <property type="match status" value="3"/>
</dbReference>
<dbReference type="InterPro" id="IPR011990">
    <property type="entry name" value="TPR-like_helical_dom_sf"/>
</dbReference>
<dbReference type="AlphaFoldDB" id="F0R1I5"/>
<dbReference type="eggNOG" id="COG0457">
    <property type="taxonomic scope" value="Bacteria"/>
</dbReference>
<dbReference type="SMART" id="SM00028">
    <property type="entry name" value="TPR"/>
    <property type="match status" value="6"/>
</dbReference>
<evidence type="ECO:0000313" key="6">
    <source>
        <dbReference type="Proteomes" id="UP000007486"/>
    </source>
</evidence>
<dbReference type="Pfam" id="PF13181">
    <property type="entry name" value="TPR_8"/>
    <property type="match status" value="1"/>
</dbReference>
<dbReference type="PANTHER" id="PTHR44858:SF1">
    <property type="entry name" value="UDP-N-ACETYLGLUCOSAMINE--PEPTIDE N-ACETYLGLUCOSAMINYLTRANSFERASE SPINDLY-RELATED"/>
    <property type="match status" value="1"/>
</dbReference>
<feature type="domain" description="Ancillary SecYEG translocon subunit/Cell division coordinator CpoB TPR" evidence="4">
    <location>
        <begin position="188"/>
        <end position="274"/>
    </location>
</feature>
<dbReference type="SUPFAM" id="SSF48452">
    <property type="entry name" value="TPR-like"/>
    <property type="match status" value="1"/>
</dbReference>
<gene>
    <name evidence="5" type="ordered locus">Bacsa_2898</name>
</gene>
<feature type="repeat" description="TPR" evidence="3">
    <location>
        <begin position="38"/>
        <end position="71"/>
    </location>
</feature>
<dbReference type="InterPro" id="IPR050498">
    <property type="entry name" value="Ycf3"/>
</dbReference>
<dbReference type="Pfam" id="PF09976">
    <property type="entry name" value="TPR_21"/>
    <property type="match status" value="1"/>
</dbReference>
<dbReference type="Pfam" id="PF13432">
    <property type="entry name" value="TPR_16"/>
    <property type="match status" value="1"/>
</dbReference>
<evidence type="ECO:0000256" key="3">
    <source>
        <dbReference type="PROSITE-ProRule" id="PRU00339"/>
    </source>
</evidence>
<dbReference type="Proteomes" id="UP000007486">
    <property type="component" value="Chromosome"/>
</dbReference>
<keyword evidence="2 3" id="KW-0802">TPR repeat</keyword>
<dbReference type="InterPro" id="IPR019734">
    <property type="entry name" value="TPR_rpt"/>
</dbReference>
<organism evidence="5 6">
    <name type="scientific">Phocaeicola salanitronis (strain DSM 18170 / JCM 13657 / CCUG 60908 / BL78)</name>
    <name type="common">Bacteroides salanitronis</name>
    <dbReference type="NCBI Taxonomy" id="667015"/>
    <lineage>
        <taxon>Bacteria</taxon>
        <taxon>Pseudomonadati</taxon>
        <taxon>Bacteroidota</taxon>
        <taxon>Bacteroidia</taxon>
        <taxon>Bacteroidales</taxon>
        <taxon>Bacteroidaceae</taxon>
        <taxon>Phocaeicola</taxon>
    </lineage>
</organism>
<proteinExistence type="predicted"/>
<dbReference type="HOGENOM" id="CLU_073258_0_0_10"/>
<dbReference type="PANTHER" id="PTHR44858">
    <property type="entry name" value="TETRATRICOPEPTIDE REPEAT PROTEIN 6"/>
    <property type="match status" value="1"/>
</dbReference>
<dbReference type="PROSITE" id="PS50293">
    <property type="entry name" value="TPR_REGION"/>
    <property type="match status" value="1"/>
</dbReference>
<accession>F0R1I5</accession>
<dbReference type="KEGG" id="bsa:Bacsa_2898"/>
<name>F0R1I5_PHOSB</name>
<dbReference type="STRING" id="667015.Bacsa_2898"/>
<evidence type="ECO:0000313" key="5">
    <source>
        <dbReference type="EMBL" id="ADY37429.1"/>
    </source>
</evidence>
<evidence type="ECO:0000256" key="1">
    <source>
        <dbReference type="ARBA" id="ARBA00022737"/>
    </source>
</evidence>
<evidence type="ECO:0000259" key="4">
    <source>
        <dbReference type="Pfam" id="PF09976"/>
    </source>
</evidence>
<dbReference type="InterPro" id="IPR018704">
    <property type="entry name" value="SecYEG/CpoB_TPR"/>
</dbReference>